<dbReference type="PROSITE" id="PS00933">
    <property type="entry name" value="FGGY_KINASES_1"/>
    <property type="match status" value="1"/>
</dbReference>
<comment type="caution">
    <text evidence="12">The sequence shown here is derived from an EMBL/GenBank/DDBJ whole genome shotgun (WGS) entry which is preliminary data.</text>
</comment>
<dbReference type="GO" id="GO:0042732">
    <property type="term" value="P:D-xylose metabolic process"/>
    <property type="evidence" value="ECO:0007669"/>
    <property type="project" value="UniProtKB-KW"/>
</dbReference>
<accession>A0A4V1LT59</accession>
<evidence type="ECO:0000259" key="11">
    <source>
        <dbReference type="Pfam" id="PF02782"/>
    </source>
</evidence>
<keyword evidence="3 8" id="KW-0808">Transferase</keyword>
<dbReference type="PANTHER" id="PTHR43095:SF5">
    <property type="entry name" value="XYLULOSE KINASE"/>
    <property type="match status" value="1"/>
</dbReference>
<dbReference type="EC" id="2.7.1.17" evidence="9"/>
<keyword evidence="5 8" id="KW-0418">Kinase</keyword>
<evidence type="ECO:0000256" key="9">
    <source>
        <dbReference type="RuleBase" id="RU364073"/>
    </source>
</evidence>
<dbReference type="InterPro" id="IPR006000">
    <property type="entry name" value="Xylulokinase"/>
</dbReference>
<dbReference type="CDD" id="cd07809">
    <property type="entry name" value="ASKHA_NBD_FGGY_BaXK-like"/>
    <property type="match status" value="1"/>
</dbReference>
<keyword evidence="13" id="KW-1185">Reference proteome</keyword>
<evidence type="ECO:0000313" key="13">
    <source>
        <dbReference type="Proteomes" id="UP000290287"/>
    </source>
</evidence>
<dbReference type="InterPro" id="IPR018483">
    <property type="entry name" value="Carb_kinase_FGGY_CS"/>
</dbReference>
<dbReference type="Proteomes" id="UP000290287">
    <property type="component" value="Unassembled WGS sequence"/>
</dbReference>
<dbReference type="Pfam" id="PF00370">
    <property type="entry name" value="FGGY_N"/>
    <property type="match status" value="1"/>
</dbReference>
<dbReference type="InterPro" id="IPR018484">
    <property type="entry name" value="FGGY_N"/>
</dbReference>
<dbReference type="SUPFAM" id="SSF53067">
    <property type="entry name" value="Actin-like ATPase domain"/>
    <property type="match status" value="2"/>
</dbReference>
<dbReference type="InterPro" id="IPR000577">
    <property type="entry name" value="Carb_kinase_FGGY"/>
</dbReference>
<dbReference type="NCBIfam" id="TIGR01312">
    <property type="entry name" value="XylB"/>
    <property type="match status" value="1"/>
</dbReference>
<evidence type="ECO:0000256" key="5">
    <source>
        <dbReference type="ARBA" id="ARBA00022777"/>
    </source>
</evidence>
<evidence type="ECO:0000256" key="1">
    <source>
        <dbReference type="ARBA" id="ARBA00009156"/>
    </source>
</evidence>
<evidence type="ECO:0000259" key="10">
    <source>
        <dbReference type="Pfam" id="PF00370"/>
    </source>
</evidence>
<dbReference type="GO" id="GO:0005524">
    <property type="term" value="F:ATP binding"/>
    <property type="evidence" value="ECO:0007669"/>
    <property type="project" value="UniProtKB-KW"/>
</dbReference>
<dbReference type="OrthoDB" id="9805576at2"/>
<dbReference type="PIRSF" id="PIRSF000538">
    <property type="entry name" value="GlpK"/>
    <property type="match status" value="1"/>
</dbReference>
<dbReference type="Gene3D" id="3.30.420.40">
    <property type="match status" value="2"/>
</dbReference>
<dbReference type="InterPro" id="IPR018485">
    <property type="entry name" value="FGGY_C"/>
</dbReference>
<feature type="domain" description="Carbohydrate kinase FGGY C-terminal" evidence="11">
    <location>
        <begin position="259"/>
        <end position="414"/>
    </location>
</feature>
<dbReference type="GO" id="GO:0004856">
    <property type="term" value="F:D-xylulokinase activity"/>
    <property type="evidence" value="ECO:0007669"/>
    <property type="project" value="UniProtKB-EC"/>
</dbReference>
<reference evidence="12 13" key="1">
    <citation type="submission" date="2017-10" db="EMBL/GenBank/DDBJ databases">
        <title>Nyctiphanis sp. nov., isolated from the stomach of the euphausiid Nyctiphanes simplex (Hansen, 1911) in the Gulf of California.</title>
        <authorList>
            <person name="Gomez-Gil B."/>
            <person name="Aguilar-Mendez M."/>
            <person name="Lopez-Cortes A."/>
            <person name="Gomez-Gutierrez J."/>
            <person name="Roque A."/>
            <person name="Lang E."/>
            <person name="Gonzalez-Castillo A."/>
        </authorList>
    </citation>
    <scope>NUCLEOTIDE SEQUENCE [LARGE SCALE GENOMIC DNA]</scope>
    <source>
        <strain evidence="12 13">CAIM 600</strain>
    </source>
</reference>
<keyword evidence="4 9" id="KW-0547">Nucleotide-binding</keyword>
<dbReference type="PANTHER" id="PTHR43095">
    <property type="entry name" value="SUGAR KINASE"/>
    <property type="match status" value="1"/>
</dbReference>
<proteinExistence type="inferred from homology"/>
<keyword evidence="6 9" id="KW-0067">ATP-binding</keyword>
<protein>
    <recommendedName>
        <fullName evidence="9">Xylulose kinase</fullName>
        <shortName evidence="9">Xylulokinase</shortName>
        <ecNumber evidence="9">2.7.1.17</ecNumber>
    </recommendedName>
</protein>
<evidence type="ECO:0000313" key="12">
    <source>
        <dbReference type="EMBL" id="RXJ74058.1"/>
    </source>
</evidence>
<name>A0A4V1LT59_9GAMM</name>
<comment type="similarity">
    <text evidence="1 8">Belongs to the FGGY kinase family.</text>
</comment>
<dbReference type="AlphaFoldDB" id="A0A4V1LT59"/>
<gene>
    <name evidence="9 12" type="primary">xylB</name>
    <name evidence="12" type="ORF">CS022_05295</name>
</gene>
<keyword evidence="2 9" id="KW-0859">Xylose metabolism</keyword>
<evidence type="ECO:0000256" key="6">
    <source>
        <dbReference type="ARBA" id="ARBA00022840"/>
    </source>
</evidence>
<dbReference type="PROSITE" id="PS00445">
    <property type="entry name" value="FGGY_KINASES_2"/>
    <property type="match status" value="1"/>
</dbReference>
<dbReference type="Pfam" id="PF02782">
    <property type="entry name" value="FGGY_C"/>
    <property type="match status" value="1"/>
</dbReference>
<dbReference type="InterPro" id="IPR043129">
    <property type="entry name" value="ATPase_NBD"/>
</dbReference>
<dbReference type="EMBL" id="PEIB01000004">
    <property type="protein sequence ID" value="RXJ74058.1"/>
    <property type="molecule type" value="Genomic_DNA"/>
</dbReference>
<dbReference type="InterPro" id="IPR050406">
    <property type="entry name" value="FGGY_Carb_Kinase"/>
</dbReference>
<organism evidence="12 13">
    <name type="scientific">Veronia nyctiphanis</name>
    <dbReference type="NCBI Taxonomy" id="1278244"/>
    <lineage>
        <taxon>Bacteria</taxon>
        <taxon>Pseudomonadati</taxon>
        <taxon>Pseudomonadota</taxon>
        <taxon>Gammaproteobacteria</taxon>
        <taxon>Vibrionales</taxon>
        <taxon>Vibrionaceae</taxon>
        <taxon>Veronia</taxon>
    </lineage>
</organism>
<evidence type="ECO:0000256" key="7">
    <source>
        <dbReference type="ARBA" id="ARBA00023277"/>
    </source>
</evidence>
<feature type="domain" description="Carbohydrate kinase FGGY N-terminal" evidence="10">
    <location>
        <begin position="4"/>
        <end position="249"/>
    </location>
</feature>
<evidence type="ECO:0000256" key="8">
    <source>
        <dbReference type="RuleBase" id="RU003733"/>
    </source>
</evidence>
<evidence type="ECO:0000256" key="2">
    <source>
        <dbReference type="ARBA" id="ARBA00022629"/>
    </source>
</evidence>
<comment type="catalytic activity">
    <reaction evidence="9">
        <text>D-xylulose + ATP = D-xylulose 5-phosphate + ADP + H(+)</text>
        <dbReference type="Rhea" id="RHEA:10964"/>
        <dbReference type="ChEBI" id="CHEBI:15378"/>
        <dbReference type="ChEBI" id="CHEBI:17140"/>
        <dbReference type="ChEBI" id="CHEBI:30616"/>
        <dbReference type="ChEBI" id="CHEBI:57737"/>
        <dbReference type="ChEBI" id="CHEBI:456216"/>
        <dbReference type="EC" id="2.7.1.17"/>
    </reaction>
</comment>
<evidence type="ECO:0000256" key="4">
    <source>
        <dbReference type="ARBA" id="ARBA00022741"/>
    </source>
</evidence>
<sequence>METVLGVDLGTQSLKVVVYDFKAKKVIDSADAALSIEQDESGKSEQHASWWIDALKSAMAEISTEVKESVRAIGVSGQQHGFVPLDDNDEVIFNVKLWNDTTTVSQCEHITDAYGGEQALLETVGNTILPGYTIPKVLWLKDNHPDIYLKLATILLPHDFVNFYLTGEKVMEFGDASGTGVLNIKTRRWDEGLLNVVDPEKDLLSCLPDLVEANQPIGLLKDDIAAELGLRAGIAVSSGGGDNMMAAIGTGNVRNGVATVSLGTSSTLFAFSDCPIVDCQGGEVAAFCSSTNGWLPLVCSLNCSNAKDVIEQLLGGERDYVQFERDIASVLPGSGGVLTLPFYNGERSPYLPAARGSILGLTPHNTNRANLVRSAIEGATYTLKMGFERLLELGMSIDEIRLTGGGSKSATWYKWLPTS</sequence>
<keyword evidence="7 9" id="KW-0119">Carbohydrate metabolism</keyword>
<evidence type="ECO:0000256" key="3">
    <source>
        <dbReference type="ARBA" id="ARBA00022679"/>
    </source>
</evidence>
<dbReference type="GO" id="GO:0005997">
    <property type="term" value="P:xylulose metabolic process"/>
    <property type="evidence" value="ECO:0007669"/>
    <property type="project" value="InterPro"/>
</dbReference>